<feature type="compositionally biased region" description="Low complexity" evidence="2">
    <location>
        <begin position="63"/>
        <end position="73"/>
    </location>
</feature>
<keyword evidence="4" id="KW-1185">Reference proteome</keyword>
<dbReference type="EMBL" id="JNBR01001630">
    <property type="protein sequence ID" value="OQR85676.1"/>
    <property type="molecule type" value="Genomic_DNA"/>
</dbReference>
<organism evidence="3 4">
    <name type="scientific">Achlya hypogyna</name>
    <name type="common">Oomycete</name>
    <name type="synonym">Protoachlya hypogyna</name>
    <dbReference type="NCBI Taxonomy" id="1202772"/>
    <lineage>
        <taxon>Eukaryota</taxon>
        <taxon>Sar</taxon>
        <taxon>Stramenopiles</taxon>
        <taxon>Oomycota</taxon>
        <taxon>Saprolegniomycetes</taxon>
        <taxon>Saprolegniales</taxon>
        <taxon>Achlyaceae</taxon>
        <taxon>Achlya</taxon>
    </lineage>
</organism>
<evidence type="ECO:0000256" key="2">
    <source>
        <dbReference type="SAM" id="MobiDB-lite"/>
    </source>
</evidence>
<gene>
    <name evidence="3" type="ORF">ACHHYP_11563</name>
</gene>
<dbReference type="OrthoDB" id="75014at2759"/>
<reference evidence="3 4" key="1">
    <citation type="journal article" date="2014" name="Genome Biol. Evol.">
        <title>The secreted proteins of Achlya hypogyna and Thraustotheca clavata identify the ancestral oomycete secretome and reveal gene acquisitions by horizontal gene transfer.</title>
        <authorList>
            <person name="Misner I."/>
            <person name="Blouin N."/>
            <person name="Leonard G."/>
            <person name="Richards T.A."/>
            <person name="Lane C.E."/>
        </authorList>
    </citation>
    <scope>NUCLEOTIDE SEQUENCE [LARGE SCALE GENOMIC DNA]</scope>
    <source>
        <strain evidence="3 4">ATCC 48635</strain>
    </source>
</reference>
<dbReference type="Proteomes" id="UP000243579">
    <property type="component" value="Unassembled WGS sequence"/>
</dbReference>
<dbReference type="SUPFAM" id="SSF111469">
    <property type="entry name" value="Geminin coiled-coil domain"/>
    <property type="match status" value="1"/>
</dbReference>
<feature type="region of interest" description="Disordered" evidence="2">
    <location>
        <begin position="56"/>
        <end position="80"/>
    </location>
</feature>
<proteinExistence type="predicted"/>
<feature type="coiled-coil region" evidence="1">
    <location>
        <begin position="115"/>
        <end position="152"/>
    </location>
</feature>
<name>A0A1V9YJ20_ACHHY</name>
<dbReference type="AlphaFoldDB" id="A0A1V9YJ20"/>
<evidence type="ECO:0000313" key="3">
    <source>
        <dbReference type="EMBL" id="OQR85676.1"/>
    </source>
</evidence>
<dbReference type="STRING" id="1202772.A0A1V9YJ20"/>
<comment type="caution">
    <text evidence="3">The sequence shown here is derived from an EMBL/GenBank/DDBJ whole genome shotgun (WGS) entry which is preliminary data.</text>
</comment>
<evidence type="ECO:0008006" key="5">
    <source>
        <dbReference type="Google" id="ProtNLM"/>
    </source>
</evidence>
<sequence length="420" mass="46993">MARPSNSDSAWPLESCLLDEASGLMEEISLTTVSDFLADLGDFGVEAAGVAPVKTTLQPAKESSPSSTSSGSTKRLRTTPKEELEYLHSKQRYLLGQLHRLQATVAQAPSSDPWQKRAQNQAQAAQRALQENARLKAALEDQLKMIQALERVFQKKPKVVDPTPKHGDLLPWRRAILGVSNREADIEALLRSQYDKLDTEFIRHHVYQLRDTLTDETPVKREFVQSQSDSILLHFVKCKRWPINFVQYSQILWDFVSLNTRIQGKVKVDSERLQSFQNDTIVYTRHVANAWIDGIDIPPVEGRTAAMRFVEPDRVVIVWKSIAEDALVPFMSDRHIRDNKCGWAVITPHGPDACSLAAYSNLTTPVFPTTTSGAMTEMILSLYETNSGRFDAALTAVVNARRRKSVDGESASDDSDVTSQ</sequence>
<evidence type="ECO:0000256" key="1">
    <source>
        <dbReference type="SAM" id="Coils"/>
    </source>
</evidence>
<evidence type="ECO:0000313" key="4">
    <source>
        <dbReference type="Proteomes" id="UP000243579"/>
    </source>
</evidence>
<protein>
    <recommendedName>
        <fullName evidence="5">M96 mating-specific protein family</fullName>
    </recommendedName>
</protein>
<keyword evidence="1" id="KW-0175">Coiled coil</keyword>
<accession>A0A1V9YJ20</accession>